<reference evidence="1 2" key="1">
    <citation type="submission" date="2016-06" db="EMBL/GenBank/DDBJ databases">
        <title>Complete genome sequence of a saline-alkali tolerant type strain Dietzia timorensis ID05-A0528T.</title>
        <authorList>
            <person name="Wu X."/>
        </authorList>
    </citation>
    <scope>NUCLEOTIDE SEQUENCE [LARGE SCALE GENOMIC DNA]</scope>
    <source>
        <strain evidence="1 2">ID05-A0528</strain>
    </source>
</reference>
<organism evidence="1 2">
    <name type="scientific">Dietzia timorensis</name>
    <dbReference type="NCBI Taxonomy" id="499555"/>
    <lineage>
        <taxon>Bacteria</taxon>
        <taxon>Bacillati</taxon>
        <taxon>Actinomycetota</taxon>
        <taxon>Actinomycetes</taxon>
        <taxon>Mycobacteriales</taxon>
        <taxon>Dietziaceae</taxon>
        <taxon>Dietzia</taxon>
    </lineage>
</organism>
<evidence type="ECO:0008006" key="3">
    <source>
        <dbReference type="Google" id="ProtNLM"/>
    </source>
</evidence>
<evidence type="ECO:0000313" key="2">
    <source>
        <dbReference type="Proteomes" id="UP000186104"/>
    </source>
</evidence>
<gene>
    <name evidence="1" type="ORF">BJL86_2192</name>
</gene>
<dbReference type="InterPro" id="IPR038282">
    <property type="entry name" value="DUF2267_sf"/>
</dbReference>
<protein>
    <recommendedName>
        <fullName evidence="3">DUF2267 domain-containing protein</fullName>
    </recommendedName>
</protein>
<dbReference type="EMBL" id="CP015961">
    <property type="protein sequence ID" value="ANI92957.1"/>
    <property type="molecule type" value="Genomic_DNA"/>
</dbReference>
<dbReference type="AlphaFoldDB" id="A0A173LNY3"/>
<dbReference type="Gene3D" id="1.10.490.110">
    <property type="entry name" value="Uncharacterized conserved protein DUF2267"/>
    <property type="match status" value="1"/>
</dbReference>
<dbReference type="OrthoDB" id="952780at2"/>
<name>A0A173LNY3_9ACTN</name>
<dbReference type="RefSeq" id="WP_067473930.1">
    <property type="nucleotide sequence ID" value="NZ_CP015961.1"/>
</dbReference>
<evidence type="ECO:0000313" key="1">
    <source>
        <dbReference type="EMBL" id="ANI92957.1"/>
    </source>
</evidence>
<sequence>MALTDTQRGDGVDDFLTQVREKASQLSSNTEAETVTNVVLEVLADAVSVEQMAELLKSVPDLLTPSGKSVAGNPDQIDVQHFLKRVQDESEFTDEGLAEPHARAVLSTVAEWVPGDQLDDTLAQLPKSLRDLFTVNP</sequence>
<dbReference type="KEGG" id="dtm:BJL86_2192"/>
<dbReference type="Pfam" id="PF10025">
    <property type="entry name" value="DUF2267"/>
    <property type="match status" value="1"/>
</dbReference>
<keyword evidence="2" id="KW-1185">Reference proteome</keyword>
<dbReference type="Proteomes" id="UP000186104">
    <property type="component" value="Chromosome"/>
</dbReference>
<dbReference type="InterPro" id="IPR018727">
    <property type="entry name" value="DUF2267"/>
</dbReference>
<accession>A0A173LNY3</accession>
<proteinExistence type="predicted"/>